<evidence type="ECO:0000313" key="4">
    <source>
        <dbReference type="Proteomes" id="UP000321685"/>
    </source>
</evidence>
<dbReference type="EMBL" id="BJVJ01000004">
    <property type="protein sequence ID" value="GEL21798.1"/>
    <property type="molecule type" value="Genomic_DNA"/>
</dbReference>
<dbReference type="Gene3D" id="3.40.50.720">
    <property type="entry name" value="NAD(P)-binding Rossmann-like Domain"/>
    <property type="match status" value="1"/>
</dbReference>
<dbReference type="PRINTS" id="PR00080">
    <property type="entry name" value="SDRFAMILY"/>
</dbReference>
<reference evidence="3 4" key="1">
    <citation type="submission" date="2019-07" db="EMBL/GenBank/DDBJ databases">
        <title>Whole genome shotgun sequence of Pseudonocardia sulfidoxydans NBRC 16205.</title>
        <authorList>
            <person name="Hosoyama A."/>
            <person name="Uohara A."/>
            <person name="Ohji S."/>
            <person name="Ichikawa N."/>
        </authorList>
    </citation>
    <scope>NUCLEOTIDE SEQUENCE [LARGE SCALE GENOMIC DNA]</scope>
    <source>
        <strain evidence="3 4">NBRC 16205</strain>
    </source>
</reference>
<name>A0A511DFN3_9PSEU</name>
<protein>
    <submittedName>
        <fullName evidence="3">Beta-ketoacyl-ACP reductase</fullName>
    </submittedName>
</protein>
<gene>
    <name evidence="3" type="primary">fabG</name>
    <name evidence="3" type="ORF">PSU4_07520</name>
</gene>
<evidence type="ECO:0000256" key="1">
    <source>
        <dbReference type="ARBA" id="ARBA00006484"/>
    </source>
</evidence>
<dbReference type="InterPro" id="IPR002347">
    <property type="entry name" value="SDR_fam"/>
</dbReference>
<dbReference type="PANTHER" id="PTHR42760">
    <property type="entry name" value="SHORT-CHAIN DEHYDROGENASES/REDUCTASES FAMILY MEMBER"/>
    <property type="match status" value="1"/>
</dbReference>
<sequence length="254" mass="25889">MTAQELAARTAVVTGGAGGFGREIAPLLASAGAKVAVWDVDEAGACEAAAEIGPTALGLGVDVADPAAVTAAAARTAEALGVVDVLVNNAAVVDAVDPWDVTDDSWTRTMAVNADGAFWCVRAVLPGMRAQRYGKIVNIGSLAAQSGRPASNPAYAASKGAILGLTVSLARNLGEYGICVNAVNPGFIRTAIHDAFTDDQIATLTADIPLRRHGERGAHGHPRDIAEAVLFLASPRSDYISGEFLSVNGASRTG</sequence>
<dbReference type="InterPro" id="IPR020904">
    <property type="entry name" value="Sc_DH/Rdtase_CS"/>
</dbReference>
<evidence type="ECO:0000313" key="3">
    <source>
        <dbReference type="EMBL" id="GEL21798.1"/>
    </source>
</evidence>
<dbReference type="RefSeq" id="WP_186816724.1">
    <property type="nucleotide sequence ID" value="NZ_BJVJ01000004.1"/>
</dbReference>
<evidence type="ECO:0000256" key="2">
    <source>
        <dbReference type="ARBA" id="ARBA00023002"/>
    </source>
</evidence>
<dbReference type="InterPro" id="IPR036291">
    <property type="entry name" value="NAD(P)-bd_dom_sf"/>
</dbReference>
<dbReference type="AlphaFoldDB" id="A0A511DFN3"/>
<comment type="similarity">
    <text evidence="1">Belongs to the short-chain dehydrogenases/reductases (SDR) family.</text>
</comment>
<accession>A0A511DFN3</accession>
<dbReference type="PANTHER" id="PTHR42760:SF40">
    <property type="entry name" value="3-OXOACYL-[ACYL-CARRIER-PROTEIN] REDUCTASE, CHLOROPLASTIC"/>
    <property type="match status" value="1"/>
</dbReference>
<keyword evidence="2" id="KW-0560">Oxidoreductase</keyword>
<dbReference type="GO" id="GO:0030497">
    <property type="term" value="P:fatty acid elongation"/>
    <property type="evidence" value="ECO:0007669"/>
    <property type="project" value="TreeGrafter"/>
</dbReference>
<dbReference type="PRINTS" id="PR00081">
    <property type="entry name" value="GDHRDH"/>
</dbReference>
<dbReference type="Pfam" id="PF13561">
    <property type="entry name" value="adh_short_C2"/>
    <property type="match status" value="1"/>
</dbReference>
<proteinExistence type="inferred from homology"/>
<dbReference type="GO" id="GO:0016616">
    <property type="term" value="F:oxidoreductase activity, acting on the CH-OH group of donors, NAD or NADP as acceptor"/>
    <property type="evidence" value="ECO:0007669"/>
    <property type="project" value="TreeGrafter"/>
</dbReference>
<keyword evidence="4" id="KW-1185">Reference proteome</keyword>
<dbReference type="Proteomes" id="UP000321685">
    <property type="component" value="Unassembled WGS sequence"/>
</dbReference>
<comment type="caution">
    <text evidence="3">The sequence shown here is derived from an EMBL/GenBank/DDBJ whole genome shotgun (WGS) entry which is preliminary data.</text>
</comment>
<organism evidence="3 4">
    <name type="scientific">Pseudonocardia sulfidoxydans NBRC 16205</name>
    <dbReference type="NCBI Taxonomy" id="1223511"/>
    <lineage>
        <taxon>Bacteria</taxon>
        <taxon>Bacillati</taxon>
        <taxon>Actinomycetota</taxon>
        <taxon>Actinomycetes</taxon>
        <taxon>Pseudonocardiales</taxon>
        <taxon>Pseudonocardiaceae</taxon>
        <taxon>Pseudonocardia</taxon>
    </lineage>
</organism>
<dbReference type="SUPFAM" id="SSF51735">
    <property type="entry name" value="NAD(P)-binding Rossmann-fold domains"/>
    <property type="match status" value="1"/>
</dbReference>
<dbReference type="FunFam" id="3.40.50.720:FF:000084">
    <property type="entry name" value="Short-chain dehydrogenase reductase"/>
    <property type="match status" value="1"/>
</dbReference>
<dbReference type="PROSITE" id="PS00061">
    <property type="entry name" value="ADH_SHORT"/>
    <property type="match status" value="1"/>
</dbReference>